<feature type="coiled-coil region" evidence="1">
    <location>
        <begin position="25"/>
        <end position="138"/>
    </location>
</feature>
<dbReference type="EMBL" id="UINC01005252">
    <property type="protein sequence ID" value="SVA20114.1"/>
    <property type="molecule type" value="Genomic_DNA"/>
</dbReference>
<dbReference type="InterPro" id="IPR003743">
    <property type="entry name" value="Zf-RING_7"/>
</dbReference>
<protein>
    <recommendedName>
        <fullName evidence="2">C4-type zinc ribbon domain-containing protein</fullName>
    </recommendedName>
</protein>
<organism evidence="3">
    <name type="scientific">marine metagenome</name>
    <dbReference type="NCBI Taxonomy" id="408172"/>
    <lineage>
        <taxon>unclassified sequences</taxon>
        <taxon>metagenomes</taxon>
        <taxon>ecological metagenomes</taxon>
    </lineage>
</organism>
<gene>
    <name evidence="3" type="ORF">METZ01_LOCUS72968</name>
</gene>
<evidence type="ECO:0000256" key="1">
    <source>
        <dbReference type="SAM" id="Coils"/>
    </source>
</evidence>
<sequence length="242" mass="27747">MKLSIQPLIDLANTDRELQAFIYSKSQLEKQIDTASSVVNQHKKTIDEKNDELNALINEAKELKKNIKIQEQLISQLNEQVPKIRNEKEFAASKSQLEEARKNLGVLEENLLELDINKEDLDKDLEQINVKLDESSTEFKQETSGLLKKQEKAEKQIAILAPRRTRLLQKIPKNIQRFYERCQDSGISTPICAIIDKSCSGCHMVLLPQLINELMSNPNSHKNCPNCTRILYFPESEEETVS</sequence>
<name>A0A381TWB5_9ZZZZ</name>
<dbReference type="Pfam" id="PF02591">
    <property type="entry name" value="Zn_ribbon_9"/>
    <property type="match status" value="1"/>
</dbReference>
<proteinExistence type="predicted"/>
<accession>A0A381TWB5</accession>
<reference evidence="3" key="1">
    <citation type="submission" date="2018-05" db="EMBL/GenBank/DDBJ databases">
        <authorList>
            <person name="Lanie J.A."/>
            <person name="Ng W.-L."/>
            <person name="Kazmierczak K.M."/>
            <person name="Andrzejewski T.M."/>
            <person name="Davidsen T.M."/>
            <person name="Wayne K.J."/>
            <person name="Tettelin H."/>
            <person name="Glass J.I."/>
            <person name="Rusch D."/>
            <person name="Podicherti R."/>
            <person name="Tsui H.-C.T."/>
            <person name="Winkler M.E."/>
        </authorList>
    </citation>
    <scope>NUCLEOTIDE SEQUENCE</scope>
</reference>
<dbReference type="AlphaFoldDB" id="A0A381TWB5"/>
<evidence type="ECO:0000313" key="3">
    <source>
        <dbReference type="EMBL" id="SVA20114.1"/>
    </source>
</evidence>
<dbReference type="Gene3D" id="1.10.287.1490">
    <property type="match status" value="1"/>
</dbReference>
<keyword evidence="1" id="KW-0175">Coiled coil</keyword>
<evidence type="ECO:0000259" key="2">
    <source>
        <dbReference type="Pfam" id="PF02591"/>
    </source>
</evidence>
<feature type="domain" description="C4-type zinc ribbon" evidence="2">
    <location>
        <begin position="198"/>
        <end position="231"/>
    </location>
</feature>